<dbReference type="EMBL" id="BRYA01000070">
    <property type="protein sequence ID" value="GMI36996.1"/>
    <property type="molecule type" value="Genomic_DNA"/>
</dbReference>
<dbReference type="PROSITE" id="PS50294">
    <property type="entry name" value="WD_REPEATS_REGION"/>
    <property type="match status" value="1"/>
</dbReference>
<proteinExistence type="predicted"/>
<accession>A0A9W7L803</accession>
<dbReference type="PANTHER" id="PTHR19848:SF0">
    <property type="entry name" value="NOTCHLESS PROTEIN HOMOLOG 1"/>
    <property type="match status" value="1"/>
</dbReference>
<feature type="compositionally biased region" description="Basic residues" evidence="6">
    <location>
        <begin position="1616"/>
        <end position="1641"/>
    </location>
</feature>
<dbReference type="PANTHER" id="PTHR19848">
    <property type="entry name" value="WD40 REPEAT PROTEIN"/>
    <property type="match status" value="1"/>
</dbReference>
<feature type="compositionally biased region" description="Acidic residues" evidence="6">
    <location>
        <begin position="1445"/>
        <end position="1461"/>
    </location>
</feature>
<keyword evidence="8" id="KW-1185">Reference proteome</keyword>
<feature type="region of interest" description="Disordered" evidence="6">
    <location>
        <begin position="1366"/>
        <end position="1400"/>
    </location>
</feature>
<sequence length="1670" mass="185917">MDSSTPIHLSAPIHLFTPSPLDPSDPNFVDQIKLTHIAAFSPDSSSCVGNLGDLLKCWAIPDHHASAGPPPMPKLLWKTSLNRNYVVDRDEDEREDERSLFCSNFDYLSTLDRPAGIPTSIIFTPDSTLLAIGTSTGLTMLISPTSGSIISSIKHTSTFLQSTLSRPALASSSTEQKTESSLALPPPTLSSNQAQTPNTIYCVSFSSDGSFFACCGEDGRTTLHVSSTTDTIAEFFCRDDVEDGDLDDEAFDKSDPWFQQRGYMQSFNLKLSTRACALTNDCSLLITGGESETLDIYELTDLMSNIPEPGSGKVTTFNSPRQRDNSHQCWISEIKFFVPTGYQKPLNYDPNASDIFATADVRGKVAIWRISLTRDRKKLSLSTLWVHRTHVSIVSSLSFSENCESVITSGIDGKVAVWEVASRIFSDPSKLTPKQGQPFLTTLNAQSPNQTPTISLGGHRGGVKMAALTTTGSLSPITSPNAPAQEDTKTTIMLTCGTDQQLLLYFIPSAVEGVIKLASHDRSPWATVKRDTVREVILSPSFKYMATFGIGCDVMIWDAKFGRLLLNLVGHQRNIRSVDFATETEAVLLLVSGDEEGKTILWNLTAEHNNIAPPSPPASTSNPPPPDDDEYLPSFQHPPEDLLISWHHHRVPIRSVRFCGGPTKVVSCDAVGKVIVVDALSTEVLVEFTGGEVSCSPWNFWWRGTAQQTATTGLLETTDSLPHKDLSAVTDIFLVTTSLTKMVIWDCESGKTASHRDIPEDAGFIECYDVSTDTVDCQLLSVACCTDSGRAFCWTPDKIEVAPEDEDFDDDDDKEVSTESSIHTLVDLFSTLPQHVKGPKNGFRGISFGPSNEIVAWGVHEIFLWLKSSPKANDYRFHGEFSAGESIYGVVTAKVIDSKRGVVQCMLEEGWGYSTNFNKWQVADNFFTTQFHYLEQENFIENSAHLRKIVAFTAFVLGKNNVYLVESALSKPLSGDLQTLSETSDNVSSKKPTKGTHSQARRGSLDMRRMKLIDTDANKDALPKGLPSITEVEFALSLCQHILPIVPKGSSAVLETELDPAIMQIYFDWYSKTLPLIRRQDNRLSMNSTAKANKGLAALRSPKHASSLPAHSSPPLNFLARCPDPIIPLPFQGWPAKEVSDAIACIYESLYEDLLDPSSNNIQSFPSVNNSLATATYEYFNNVFNSSSAICMEFLTKFVKGVVINHNDVSYGTRVYIFALLSGIIKLDYDVDKIVRHPEAFKFVLKVFHTFLPLDDVPNNPDNEPVTFATLLRTDNSKTMVSCIPKGRITFRTTLRELLVDIPKSPYNTEANMNLLLSELEGSCVRYKGFGIIDIDFMVMKLLTHFCKCHGGFHWFNVEALYVEPPKSRGSSRQGKRKGGRRLSSSSIKVNADEDDGLPTKEQIETFAESKGGELLLYFMDNVKEKLQRRKAAEEEEQLMLEELKEEQEEKEEGGVEEEESESIKESESWMEQFKEKKPNLPLISYPSENLTFKFLNLKDKSGEEVSFEEFRQWSDAKNREKSLSLILRSSLNQAYTVRAAPFDLVEDVISRCKLAALHPEKVYVLSHGHVGLDPNLRVLDYGVSNNSCLRIWSEDEWDEFLIVQEIGMQEEIHYHQHGSKHHHHHGSKHHHHHHHHHHQDKHHENANDVGEASVSSLPNTIQFVDTSQS</sequence>
<evidence type="ECO:0000256" key="3">
    <source>
        <dbReference type="ARBA" id="ARBA00022737"/>
    </source>
</evidence>
<name>A0A9W7L803_9STRA</name>
<evidence type="ECO:0000256" key="2">
    <source>
        <dbReference type="ARBA" id="ARBA00022574"/>
    </source>
</evidence>
<evidence type="ECO:0000256" key="5">
    <source>
        <dbReference type="PROSITE-ProRule" id="PRU00221"/>
    </source>
</evidence>
<dbReference type="InterPro" id="IPR036322">
    <property type="entry name" value="WD40_repeat_dom_sf"/>
</dbReference>
<evidence type="ECO:0000256" key="4">
    <source>
        <dbReference type="ARBA" id="ARBA00023242"/>
    </source>
</evidence>
<dbReference type="PROSITE" id="PS00678">
    <property type="entry name" value="WD_REPEATS_1"/>
    <property type="match status" value="1"/>
</dbReference>
<keyword evidence="4" id="KW-0539">Nucleus</keyword>
<dbReference type="GO" id="GO:0005730">
    <property type="term" value="C:nucleolus"/>
    <property type="evidence" value="ECO:0007669"/>
    <property type="project" value="TreeGrafter"/>
</dbReference>
<keyword evidence="2 5" id="KW-0853">WD repeat</keyword>
<feature type="compositionally biased region" description="Pro residues" evidence="6">
    <location>
        <begin position="613"/>
        <end position="625"/>
    </location>
</feature>
<dbReference type="SUPFAM" id="SSF50978">
    <property type="entry name" value="WD40 repeat-like"/>
    <property type="match status" value="1"/>
</dbReference>
<feature type="region of interest" description="Disordered" evidence="6">
    <location>
        <begin position="170"/>
        <end position="191"/>
    </location>
</feature>
<dbReference type="Pfam" id="PF00400">
    <property type="entry name" value="WD40"/>
    <property type="match status" value="2"/>
</dbReference>
<feature type="region of interest" description="Disordered" evidence="6">
    <location>
        <begin position="610"/>
        <end position="633"/>
    </location>
</feature>
<feature type="compositionally biased region" description="Polar residues" evidence="6">
    <location>
        <begin position="1654"/>
        <end position="1670"/>
    </location>
</feature>
<evidence type="ECO:0000256" key="1">
    <source>
        <dbReference type="ARBA" id="ARBA00004123"/>
    </source>
</evidence>
<feature type="compositionally biased region" description="Polar residues" evidence="6">
    <location>
        <begin position="976"/>
        <end position="998"/>
    </location>
</feature>
<evidence type="ECO:0000313" key="8">
    <source>
        <dbReference type="Proteomes" id="UP001165065"/>
    </source>
</evidence>
<feature type="repeat" description="WD" evidence="5">
    <location>
        <begin position="387"/>
        <end position="422"/>
    </location>
</feature>
<dbReference type="SMART" id="SM00320">
    <property type="entry name" value="WD40"/>
    <property type="match status" value="9"/>
</dbReference>
<evidence type="ECO:0000313" key="7">
    <source>
        <dbReference type="EMBL" id="GMI36996.1"/>
    </source>
</evidence>
<dbReference type="Proteomes" id="UP001165065">
    <property type="component" value="Unassembled WGS sequence"/>
</dbReference>
<dbReference type="InterPro" id="IPR015943">
    <property type="entry name" value="WD40/YVTN_repeat-like_dom_sf"/>
</dbReference>
<comment type="subcellular location">
    <subcellularLocation>
        <location evidence="1">Nucleus</location>
    </subcellularLocation>
</comment>
<reference evidence="8" key="1">
    <citation type="journal article" date="2023" name="Commun. Biol.">
        <title>Genome analysis of Parmales, the sister group of diatoms, reveals the evolutionary specialization of diatoms from phago-mixotrophs to photoautotrophs.</title>
        <authorList>
            <person name="Ban H."/>
            <person name="Sato S."/>
            <person name="Yoshikawa S."/>
            <person name="Yamada K."/>
            <person name="Nakamura Y."/>
            <person name="Ichinomiya M."/>
            <person name="Sato N."/>
            <person name="Blanc-Mathieu R."/>
            <person name="Endo H."/>
            <person name="Kuwata A."/>
            <person name="Ogata H."/>
        </authorList>
    </citation>
    <scope>NUCLEOTIDE SEQUENCE [LARGE SCALE GENOMIC DNA]</scope>
</reference>
<feature type="region of interest" description="Disordered" evidence="6">
    <location>
        <begin position="976"/>
        <end position="1002"/>
    </location>
</feature>
<protein>
    <submittedName>
        <fullName evidence="7">Uncharacterized protein</fullName>
    </submittedName>
</protein>
<dbReference type="PROSITE" id="PS50082">
    <property type="entry name" value="WD_REPEATS_2"/>
    <property type="match status" value="1"/>
</dbReference>
<dbReference type="InterPro" id="IPR011047">
    <property type="entry name" value="Quinoprotein_ADH-like_sf"/>
</dbReference>
<dbReference type="InterPro" id="IPR001680">
    <property type="entry name" value="WD40_rpt"/>
</dbReference>
<evidence type="ECO:0000256" key="6">
    <source>
        <dbReference type="SAM" id="MobiDB-lite"/>
    </source>
</evidence>
<feature type="region of interest" description="Disordered" evidence="6">
    <location>
        <begin position="1445"/>
        <end position="1465"/>
    </location>
</feature>
<feature type="region of interest" description="Disordered" evidence="6">
    <location>
        <begin position="1616"/>
        <end position="1670"/>
    </location>
</feature>
<comment type="caution">
    <text evidence="7">The sequence shown here is derived from an EMBL/GenBank/DDBJ whole genome shotgun (WGS) entry which is preliminary data.</text>
</comment>
<keyword evidence="3" id="KW-0677">Repeat</keyword>
<dbReference type="GO" id="GO:0000027">
    <property type="term" value="P:ribosomal large subunit assembly"/>
    <property type="evidence" value="ECO:0007669"/>
    <property type="project" value="TreeGrafter"/>
</dbReference>
<gene>
    <name evidence="7" type="ORF">TrCOL_g2527</name>
</gene>
<dbReference type="SUPFAM" id="SSF50998">
    <property type="entry name" value="Quinoprotein alcohol dehydrogenase-like"/>
    <property type="match status" value="1"/>
</dbReference>
<dbReference type="Gene3D" id="2.130.10.10">
    <property type="entry name" value="YVTN repeat-like/Quinoprotein amine dehydrogenase"/>
    <property type="match status" value="3"/>
</dbReference>
<dbReference type="OrthoDB" id="194873at2759"/>
<organism evidence="7 8">
    <name type="scientific">Triparma columacea</name>
    <dbReference type="NCBI Taxonomy" id="722753"/>
    <lineage>
        <taxon>Eukaryota</taxon>
        <taxon>Sar</taxon>
        <taxon>Stramenopiles</taxon>
        <taxon>Ochrophyta</taxon>
        <taxon>Bolidophyceae</taxon>
        <taxon>Parmales</taxon>
        <taxon>Triparmaceae</taxon>
        <taxon>Triparma</taxon>
    </lineage>
</organism>
<dbReference type="InterPro" id="IPR019775">
    <property type="entry name" value="WD40_repeat_CS"/>
</dbReference>